<comment type="caution">
    <text evidence="1">The sequence shown here is derived from an EMBL/GenBank/DDBJ whole genome shotgun (WGS) entry which is preliminary data.</text>
</comment>
<dbReference type="Proteomes" id="UP001140562">
    <property type="component" value="Unassembled WGS sequence"/>
</dbReference>
<dbReference type="AlphaFoldDB" id="A0A9W8WQL1"/>
<gene>
    <name evidence="1" type="ORF">N0V87_009724</name>
</gene>
<protein>
    <submittedName>
        <fullName evidence="1">Uncharacterized protein</fullName>
    </submittedName>
</protein>
<accession>A0A9W8WQL1</accession>
<dbReference type="EMBL" id="JAPEUV010000179">
    <property type="protein sequence ID" value="KAJ4330744.1"/>
    <property type="molecule type" value="Genomic_DNA"/>
</dbReference>
<evidence type="ECO:0000313" key="2">
    <source>
        <dbReference type="Proteomes" id="UP001140562"/>
    </source>
</evidence>
<proteinExistence type="predicted"/>
<sequence length="148" mass="16541">MSRVVRKQPLNRPSWSPGLPVLVSLRNEPNGFEYSVFQQQLLATSKTACAQLRDTADDAEFDIMLVGKDIDWVTISVYGYWVNLGIIQAAKPGLDENTQDYIIFLLVLIPFGHEMGDVEFRRAVFASLRDGIASGRTPAIGLRTILWA</sequence>
<evidence type="ECO:0000313" key="1">
    <source>
        <dbReference type="EMBL" id="KAJ4330744.1"/>
    </source>
</evidence>
<keyword evidence="2" id="KW-1185">Reference proteome</keyword>
<organism evidence="1 2">
    <name type="scientific">Didymella glomerata</name>
    <dbReference type="NCBI Taxonomy" id="749621"/>
    <lineage>
        <taxon>Eukaryota</taxon>
        <taxon>Fungi</taxon>
        <taxon>Dikarya</taxon>
        <taxon>Ascomycota</taxon>
        <taxon>Pezizomycotina</taxon>
        <taxon>Dothideomycetes</taxon>
        <taxon>Pleosporomycetidae</taxon>
        <taxon>Pleosporales</taxon>
        <taxon>Pleosporineae</taxon>
        <taxon>Didymellaceae</taxon>
        <taxon>Didymella</taxon>
    </lineage>
</organism>
<reference evidence="1" key="1">
    <citation type="submission" date="2022-10" db="EMBL/GenBank/DDBJ databases">
        <title>Tapping the CABI collections for fungal endophytes: first genome assemblies for Collariella, Neodidymelliopsis, Ascochyta clinopodiicola, Didymella pomorum, Didymosphaeria variabile, Neocosmospora piperis and Neocucurbitaria cava.</title>
        <authorList>
            <person name="Hill R."/>
        </authorList>
    </citation>
    <scope>NUCLEOTIDE SEQUENCE</scope>
    <source>
        <strain evidence="1">IMI 360193</strain>
    </source>
</reference>
<name>A0A9W8WQL1_9PLEO</name>